<gene>
    <name evidence="1" type="ORF">RHS03_08928</name>
</gene>
<protein>
    <submittedName>
        <fullName evidence="1">Uncharacterized protein</fullName>
    </submittedName>
</protein>
<evidence type="ECO:0000313" key="1">
    <source>
        <dbReference type="EMBL" id="KAF8690332.1"/>
    </source>
</evidence>
<comment type="caution">
    <text evidence="1">The sequence shown here is derived from an EMBL/GenBank/DDBJ whole genome shotgun (WGS) entry which is preliminary data.</text>
</comment>
<sequence length="73" mass="7872">MGAKCIHGGTKEEDGNREEQVCNWQPLQPIPLTHPKAIMAHALQAIAASNTASQQIMAQILEQLDNTGARHGT</sequence>
<reference evidence="1" key="1">
    <citation type="submission" date="2020-09" db="EMBL/GenBank/DDBJ databases">
        <title>Comparative genome analyses of four rice-infecting Rhizoctonia solani isolates reveal extensive enrichment of homogalacturonan modification genes.</title>
        <authorList>
            <person name="Lee D.-Y."/>
            <person name="Jeon J."/>
            <person name="Kim K.-T."/>
            <person name="Cheong K."/>
            <person name="Song H."/>
            <person name="Choi G."/>
            <person name="Ko J."/>
            <person name="Opiyo S.O."/>
            <person name="Zuo S."/>
            <person name="Madhav S."/>
            <person name="Lee Y.-H."/>
            <person name="Wang G.-L."/>
        </authorList>
    </citation>
    <scope>NUCLEOTIDE SEQUENCE</scope>
    <source>
        <strain evidence="1">AG1-IA WGL</strain>
    </source>
</reference>
<proteinExistence type="predicted"/>
<feature type="non-terminal residue" evidence="1">
    <location>
        <position position="1"/>
    </location>
</feature>
<evidence type="ECO:0000313" key="2">
    <source>
        <dbReference type="Proteomes" id="UP000602905"/>
    </source>
</evidence>
<dbReference type="Proteomes" id="UP000602905">
    <property type="component" value="Unassembled WGS sequence"/>
</dbReference>
<dbReference type="EMBL" id="JACYCD010000602">
    <property type="protein sequence ID" value="KAF8690332.1"/>
    <property type="molecule type" value="Genomic_DNA"/>
</dbReference>
<accession>A0A8H7HHY4</accession>
<dbReference type="AlphaFoldDB" id="A0A8H7HHY4"/>
<name>A0A8H7HHY4_9AGAM</name>
<organism evidence="1 2">
    <name type="scientific">Rhizoctonia solani</name>
    <dbReference type="NCBI Taxonomy" id="456999"/>
    <lineage>
        <taxon>Eukaryota</taxon>
        <taxon>Fungi</taxon>
        <taxon>Dikarya</taxon>
        <taxon>Basidiomycota</taxon>
        <taxon>Agaricomycotina</taxon>
        <taxon>Agaricomycetes</taxon>
        <taxon>Cantharellales</taxon>
        <taxon>Ceratobasidiaceae</taxon>
        <taxon>Rhizoctonia</taxon>
    </lineage>
</organism>